<dbReference type="PANTHER" id="PTHR10827">
    <property type="entry name" value="RETICULOCALBIN"/>
    <property type="match status" value="1"/>
</dbReference>
<dbReference type="InterPro" id="IPR002884">
    <property type="entry name" value="P_dom"/>
</dbReference>
<keyword evidence="3" id="KW-0677">Repeat</keyword>
<evidence type="ECO:0000256" key="5">
    <source>
        <dbReference type="SAM" id="MobiDB-lite"/>
    </source>
</evidence>
<gene>
    <name evidence="9" type="ORF">K239x_48340</name>
</gene>
<feature type="domain" description="P/Homo B" evidence="8">
    <location>
        <begin position="344"/>
        <end position="500"/>
    </location>
</feature>
<dbReference type="PANTHER" id="PTHR10827:SF98">
    <property type="entry name" value="45 KDA CALCIUM-BINDING PROTEIN"/>
    <property type="match status" value="1"/>
</dbReference>
<dbReference type="SUPFAM" id="SSF49785">
    <property type="entry name" value="Galactose-binding domain-like"/>
    <property type="match status" value="1"/>
</dbReference>
<accession>A0A517P0C4</accession>
<dbReference type="GO" id="GO:0006508">
    <property type="term" value="P:proteolysis"/>
    <property type="evidence" value="ECO:0007669"/>
    <property type="project" value="UniProtKB-KW"/>
</dbReference>
<evidence type="ECO:0000256" key="6">
    <source>
        <dbReference type="SAM" id="SignalP"/>
    </source>
</evidence>
<dbReference type="RefSeq" id="WP_145420657.1">
    <property type="nucleotide sequence ID" value="NZ_CP036526.1"/>
</dbReference>
<dbReference type="InterPro" id="IPR018247">
    <property type="entry name" value="EF_Hand_1_Ca_BS"/>
</dbReference>
<feature type="signal peptide" evidence="6">
    <location>
        <begin position="1"/>
        <end position="23"/>
    </location>
</feature>
<reference evidence="9 10" key="1">
    <citation type="submission" date="2019-02" db="EMBL/GenBank/DDBJ databases">
        <title>Deep-cultivation of Planctomycetes and their phenomic and genomic characterization uncovers novel biology.</title>
        <authorList>
            <person name="Wiegand S."/>
            <person name="Jogler M."/>
            <person name="Boedeker C."/>
            <person name="Pinto D."/>
            <person name="Vollmers J."/>
            <person name="Rivas-Marin E."/>
            <person name="Kohn T."/>
            <person name="Peeters S.H."/>
            <person name="Heuer A."/>
            <person name="Rast P."/>
            <person name="Oberbeckmann S."/>
            <person name="Bunk B."/>
            <person name="Jeske O."/>
            <person name="Meyerdierks A."/>
            <person name="Storesund J.E."/>
            <person name="Kallscheuer N."/>
            <person name="Luecker S."/>
            <person name="Lage O.M."/>
            <person name="Pohl T."/>
            <person name="Merkel B.J."/>
            <person name="Hornburger P."/>
            <person name="Mueller R.-W."/>
            <person name="Bruemmer F."/>
            <person name="Labrenz M."/>
            <person name="Spormann A.M."/>
            <person name="Op den Camp H."/>
            <person name="Overmann J."/>
            <person name="Amann R."/>
            <person name="Jetten M.S.M."/>
            <person name="Mascher T."/>
            <person name="Medema M.H."/>
            <person name="Devos D.P."/>
            <person name="Kaster A.-K."/>
            <person name="Ovreas L."/>
            <person name="Rohde M."/>
            <person name="Galperin M.Y."/>
            <person name="Jogler C."/>
        </authorList>
    </citation>
    <scope>NUCLEOTIDE SEQUENCE [LARGE SCALE GENOMIC DNA]</scope>
    <source>
        <strain evidence="9 10">K23_9</strain>
    </source>
</reference>
<dbReference type="Gene3D" id="2.60.120.260">
    <property type="entry name" value="Galactose-binding domain-like"/>
    <property type="match status" value="1"/>
</dbReference>
<feature type="region of interest" description="Disordered" evidence="5">
    <location>
        <begin position="204"/>
        <end position="226"/>
    </location>
</feature>
<dbReference type="AlphaFoldDB" id="A0A517P0C4"/>
<dbReference type="OrthoDB" id="247802at2"/>
<dbReference type="InterPro" id="IPR002048">
    <property type="entry name" value="EF_hand_dom"/>
</dbReference>
<evidence type="ECO:0000256" key="2">
    <source>
        <dbReference type="ARBA" id="ARBA00022723"/>
    </source>
</evidence>
<dbReference type="EMBL" id="CP036526">
    <property type="protein sequence ID" value="QDT12822.1"/>
    <property type="molecule type" value="Genomic_DNA"/>
</dbReference>
<dbReference type="Pfam" id="PF13202">
    <property type="entry name" value="EF-hand_5"/>
    <property type="match status" value="1"/>
</dbReference>
<keyword evidence="10" id="KW-1185">Reference proteome</keyword>
<dbReference type="SUPFAM" id="SSF47473">
    <property type="entry name" value="EF-hand"/>
    <property type="match status" value="1"/>
</dbReference>
<evidence type="ECO:0000256" key="1">
    <source>
        <dbReference type="ARBA" id="ARBA00022670"/>
    </source>
</evidence>
<evidence type="ECO:0000259" key="7">
    <source>
        <dbReference type="PROSITE" id="PS50222"/>
    </source>
</evidence>
<keyword evidence="2" id="KW-0479">Metal-binding</keyword>
<name>A0A517P0C4_9BACT</name>
<keyword evidence="1" id="KW-0645">Protease</keyword>
<proteinExistence type="predicted"/>
<feature type="region of interest" description="Disordered" evidence="5">
    <location>
        <begin position="586"/>
        <end position="622"/>
    </location>
</feature>
<dbReference type="PROSITE" id="PS00018">
    <property type="entry name" value="EF_HAND_1"/>
    <property type="match status" value="3"/>
</dbReference>
<dbReference type="InterPro" id="IPR008979">
    <property type="entry name" value="Galactose-bd-like_sf"/>
</dbReference>
<evidence type="ECO:0000313" key="9">
    <source>
        <dbReference type="EMBL" id="QDT12822.1"/>
    </source>
</evidence>
<evidence type="ECO:0000256" key="4">
    <source>
        <dbReference type="ARBA" id="ARBA00022801"/>
    </source>
</evidence>
<feature type="domain" description="EF-hand" evidence="7">
    <location>
        <begin position="22"/>
        <end position="57"/>
    </location>
</feature>
<dbReference type="GO" id="GO:0005509">
    <property type="term" value="F:calcium ion binding"/>
    <property type="evidence" value="ECO:0007669"/>
    <property type="project" value="InterPro"/>
</dbReference>
<evidence type="ECO:0000259" key="8">
    <source>
        <dbReference type="PROSITE" id="PS51829"/>
    </source>
</evidence>
<dbReference type="InterPro" id="IPR011992">
    <property type="entry name" value="EF-hand-dom_pair"/>
</dbReference>
<protein>
    <submittedName>
        <fullName evidence="9">EF hand</fullName>
    </submittedName>
</protein>
<dbReference type="PROSITE" id="PS51829">
    <property type="entry name" value="P_HOMO_B"/>
    <property type="match status" value="1"/>
</dbReference>
<dbReference type="Proteomes" id="UP000319817">
    <property type="component" value="Chromosome"/>
</dbReference>
<evidence type="ECO:0000256" key="3">
    <source>
        <dbReference type="ARBA" id="ARBA00022737"/>
    </source>
</evidence>
<dbReference type="Gene3D" id="1.10.238.10">
    <property type="entry name" value="EF-hand"/>
    <property type="match status" value="2"/>
</dbReference>
<organism evidence="9 10">
    <name type="scientific">Stieleria marina</name>
    <dbReference type="NCBI Taxonomy" id="1930275"/>
    <lineage>
        <taxon>Bacteria</taxon>
        <taxon>Pseudomonadati</taxon>
        <taxon>Planctomycetota</taxon>
        <taxon>Planctomycetia</taxon>
        <taxon>Pirellulales</taxon>
        <taxon>Pirellulaceae</taxon>
        <taxon>Stieleria</taxon>
    </lineage>
</organism>
<dbReference type="Pfam" id="PF01483">
    <property type="entry name" value="P_proprotein"/>
    <property type="match status" value="1"/>
</dbReference>
<feature type="chain" id="PRO_5022145887" evidence="6">
    <location>
        <begin position="24"/>
        <end position="622"/>
    </location>
</feature>
<keyword evidence="4" id="KW-0378">Hydrolase</keyword>
<dbReference type="GO" id="GO:0004252">
    <property type="term" value="F:serine-type endopeptidase activity"/>
    <property type="evidence" value="ECO:0007669"/>
    <property type="project" value="InterPro"/>
</dbReference>
<keyword evidence="6" id="KW-0732">Signal</keyword>
<sequence length="622" mass="70203" precursor="true">MHNRHLPLGILFAAAFAVCTASAQSGLRQSLERLDTDQDGEIDREEITPLARPWLERVAKSRRMSIDREYGIDKWQEAARVYHAIQNGVSGERVRPDYVPPVRSFGPEDDVPLVPEFGLAEIKFPYTPDDLEEADECLQRCDRNHDGFVDRIEARRGRWTHRDPFAEDYDKDNRLSRMELAQRYARRRLLEGASDELIQRARRVGNGIESSTPKREQRSSRSSYWRNGGSRTYLTASVLSRFDANKNGRLESTEVTSLGIPSGSIDADRNGELTRDELQAYFGELQDQIGDTSEMIPGWFYELDANRNSQIEMLEFTDEWTNEKANEFASYDSNGDGILTSTEVLTSRALVGGNYRNTEAEVLPPRKTVISEIEVTEDYLIGDLNVQLSVTHTYVGYLDGYLTGPDGQRIELFTAVGSNDDHFDNTVFDDQASVPITKTRPPFKGTFQPEALVKKQPSLSSFNGKNVKGVWQLVIRCSRSERFGMLHSWGLVVTPQSDLMDAALPPQANATGPEVAAAVQPPANAAAETQPMERQAEAEQRKTEVRVRQAAGWQQQIEKRLESADLGDEERQILAKKLQDIERYKEHLSQGGSREEFKRSADGGKIKLNNGEKKLLKQARRN</sequence>
<dbReference type="PROSITE" id="PS50222">
    <property type="entry name" value="EF_HAND_2"/>
    <property type="match status" value="1"/>
</dbReference>
<feature type="compositionally biased region" description="Basic and acidic residues" evidence="5">
    <location>
        <begin position="586"/>
        <end position="615"/>
    </location>
</feature>
<evidence type="ECO:0000313" key="10">
    <source>
        <dbReference type="Proteomes" id="UP000319817"/>
    </source>
</evidence>